<proteinExistence type="predicted"/>
<evidence type="ECO:0000313" key="2">
    <source>
        <dbReference type="EMBL" id="KAK9950823.1"/>
    </source>
</evidence>
<evidence type="ECO:0000256" key="1">
    <source>
        <dbReference type="SAM" id="Phobius"/>
    </source>
</evidence>
<dbReference type="AlphaFoldDB" id="A0AAW1YQ40"/>
<dbReference type="Proteomes" id="UP001457282">
    <property type="component" value="Unassembled WGS sequence"/>
</dbReference>
<keyword evidence="1" id="KW-0472">Membrane</keyword>
<keyword evidence="3" id="KW-1185">Reference proteome</keyword>
<comment type="caution">
    <text evidence="2">The sequence shown here is derived from an EMBL/GenBank/DDBJ whole genome shotgun (WGS) entry which is preliminary data.</text>
</comment>
<keyword evidence="1" id="KW-0812">Transmembrane</keyword>
<reference evidence="2 3" key="1">
    <citation type="journal article" date="2023" name="G3 (Bethesda)">
        <title>A chromosome-length genome assembly and annotation of blackberry (Rubus argutus, cv. 'Hillquist').</title>
        <authorList>
            <person name="Bruna T."/>
            <person name="Aryal R."/>
            <person name="Dudchenko O."/>
            <person name="Sargent D.J."/>
            <person name="Mead D."/>
            <person name="Buti M."/>
            <person name="Cavallini A."/>
            <person name="Hytonen T."/>
            <person name="Andres J."/>
            <person name="Pham M."/>
            <person name="Weisz D."/>
            <person name="Mascagni F."/>
            <person name="Usai G."/>
            <person name="Natali L."/>
            <person name="Bassil N."/>
            <person name="Fernandez G.E."/>
            <person name="Lomsadze A."/>
            <person name="Armour M."/>
            <person name="Olukolu B."/>
            <person name="Poorten T."/>
            <person name="Britton C."/>
            <person name="Davik J."/>
            <person name="Ashrafi H."/>
            <person name="Aiden E.L."/>
            <person name="Borodovsky M."/>
            <person name="Worthington M."/>
        </authorList>
    </citation>
    <scope>NUCLEOTIDE SEQUENCE [LARGE SCALE GENOMIC DNA]</scope>
    <source>
        <strain evidence="2">PI 553951</strain>
    </source>
</reference>
<name>A0AAW1YQ40_RUBAR</name>
<sequence>MARSGVAADVIDVERRPARVMMMQAAMGTTSTAWREHGLVAMGSGWVHFNSDSREGSWRRFQRYGAMVAVVMGVANWVMVL</sequence>
<protein>
    <submittedName>
        <fullName evidence="2">Uncharacterized protein</fullName>
    </submittedName>
</protein>
<organism evidence="2 3">
    <name type="scientific">Rubus argutus</name>
    <name type="common">Southern blackberry</name>
    <dbReference type="NCBI Taxonomy" id="59490"/>
    <lineage>
        <taxon>Eukaryota</taxon>
        <taxon>Viridiplantae</taxon>
        <taxon>Streptophyta</taxon>
        <taxon>Embryophyta</taxon>
        <taxon>Tracheophyta</taxon>
        <taxon>Spermatophyta</taxon>
        <taxon>Magnoliopsida</taxon>
        <taxon>eudicotyledons</taxon>
        <taxon>Gunneridae</taxon>
        <taxon>Pentapetalae</taxon>
        <taxon>rosids</taxon>
        <taxon>fabids</taxon>
        <taxon>Rosales</taxon>
        <taxon>Rosaceae</taxon>
        <taxon>Rosoideae</taxon>
        <taxon>Rosoideae incertae sedis</taxon>
        <taxon>Rubus</taxon>
    </lineage>
</organism>
<feature type="transmembrane region" description="Helical" evidence="1">
    <location>
        <begin position="64"/>
        <end position="80"/>
    </location>
</feature>
<gene>
    <name evidence="2" type="ORF">M0R45_006290</name>
</gene>
<accession>A0AAW1YQ40</accession>
<keyword evidence="1" id="KW-1133">Transmembrane helix</keyword>
<dbReference type="EMBL" id="JBEDUW010000001">
    <property type="protein sequence ID" value="KAK9950823.1"/>
    <property type="molecule type" value="Genomic_DNA"/>
</dbReference>
<evidence type="ECO:0000313" key="3">
    <source>
        <dbReference type="Proteomes" id="UP001457282"/>
    </source>
</evidence>